<dbReference type="Proteomes" id="UP000053923">
    <property type="component" value="Unassembled WGS sequence"/>
</dbReference>
<sequence>MGDTVQGGPVWVTVPCDTAGARLEDLVMSLLASLHEEDAKLIAQTVRRSARRAGCRAPTWPAMPAAA</sequence>
<organism evidence="1 2">
    <name type="scientific">Streptomyces regalis</name>
    <dbReference type="NCBI Taxonomy" id="68262"/>
    <lineage>
        <taxon>Bacteria</taxon>
        <taxon>Bacillati</taxon>
        <taxon>Actinomycetota</taxon>
        <taxon>Actinomycetes</taxon>
        <taxon>Kitasatosporales</taxon>
        <taxon>Streptomycetaceae</taxon>
        <taxon>Streptomyces</taxon>
    </lineage>
</organism>
<protein>
    <submittedName>
        <fullName evidence="1">Uncharacterized protein</fullName>
    </submittedName>
</protein>
<evidence type="ECO:0000313" key="1">
    <source>
        <dbReference type="EMBL" id="KUL45134.1"/>
    </source>
</evidence>
<accession>A0A0X3VKK1</accession>
<reference evidence="2" key="1">
    <citation type="submission" date="2015-10" db="EMBL/GenBank/DDBJ databases">
        <authorList>
            <person name="Ju K.-S."/>
            <person name="Doroghazi J.R."/>
            <person name="Metcalf W.W."/>
        </authorList>
    </citation>
    <scope>NUCLEOTIDE SEQUENCE [LARGE SCALE GENOMIC DNA]</scope>
    <source>
        <strain evidence="2">NRRL 3151</strain>
    </source>
</reference>
<dbReference type="EMBL" id="LLZG01000015">
    <property type="protein sequence ID" value="KUL45134.1"/>
    <property type="molecule type" value="Genomic_DNA"/>
</dbReference>
<dbReference type="AlphaFoldDB" id="A0A0X3VKK1"/>
<comment type="caution">
    <text evidence="1">The sequence shown here is derived from an EMBL/GenBank/DDBJ whole genome shotgun (WGS) entry which is preliminary data.</text>
</comment>
<gene>
    <name evidence="1" type="ORF">ADL12_04300</name>
</gene>
<name>A0A0X3VKK1_9ACTN</name>
<keyword evidence="2" id="KW-1185">Reference proteome</keyword>
<proteinExistence type="predicted"/>
<evidence type="ECO:0000313" key="2">
    <source>
        <dbReference type="Proteomes" id="UP000053923"/>
    </source>
</evidence>